<feature type="region of interest" description="Disordered" evidence="1">
    <location>
        <begin position="39"/>
        <end position="120"/>
    </location>
</feature>
<organism evidence="2">
    <name type="scientific">Chromera velia CCMP2878</name>
    <dbReference type="NCBI Taxonomy" id="1169474"/>
    <lineage>
        <taxon>Eukaryota</taxon>
        <taxon>Sar</taxon>
        <taxon>Alveolata</taxon>
        <taxon>Colpodellida</taxon>
        <taxon>Chromeraceae</taxon>
        <taxon>Chromera</taxon>
    </lineage>
</organism>
<protein>
    <submittedName>
        <fullName evidence="2">Uncharacterized protein</fullName>
    </submittedName>
</protein>
<dbReference type="VEuPathDB" id="CryptoDB:Cvel_28816"/>
<feature type="compositionally biased region" description="Basic and acidic residues" evidence="1">
    <location>
        <begin position="95"/>
        <end position="120"/>
    </location>
</feature>
<name>A0A0G4HL29_9ALVE</name>
<sequence length="147" mass="16308">MMIYEPVREWLQASYCPERRDSSSSVTYAGEVPVGINLSRSRRMNTDHVSFDQKPRHAGTLRLRPSPSVGARLATGTLQGGARASPVSDLEEEAAERVSRTLTRMERAPPGADRDGEKERWRAVAGPFSKHYDVAIRHGAKSGKDIF</sequence>
<dbReference type="EMBL" id="CDMZ01003079">
    <property type="protein sequence ID" value="CEM45025.1"/>
    <property type="molecule type" value="Genomic_DNA"/>
</dbReference>
<gene>
    <name evidence="2" type="ORF">Cvel_28816</name>
</gene>
<feature type="compositionally biased region" description="Basic and acidic residues" evidence="1">
    <location>
        <begin position="44"/>
        <end position="55"/>
    </location>
</feature>
<proteinExistence type="predicted"/>
<evidence type="ECO:0000256" key="1">
    <source>
        <dbReference type="SAM" id="MobiDB-lite"/>
    </source>
</evidence>
<evidence type="ECO:0000313" key="2">
    <source>
        <dbReference type="EMBL" id="CEM45025.1"/>
    </source>
</evidence>
<accession>A0A0G4HL29</accession>
<reference evidence="2" key="1">
    <citation type="submission" date="2014-11" db="EMBL/GenBank/DDBJ databases">
        <authorList>
            <person name="Otto D Thomas"/>
            <person name="Naeem Raeece"/>
        </authorList>
    </citation>
    <scope>NUCLEOTIDE SEQUENCE</scope>
</reference>
<dbReference type="AlphaFoldDB" id="A0A0G4HL29"/>